<dbReference type="InterPro" id="IPR027417">
    <property type="entry name" value="P-loop_NTPase"/>
</dbReference>
<reference evidence="4" key="1">
    <citation type="submission" date="2022-07" db="EMBL/GenBank/DDBJ databases">
        <title>Genome Sequence of Leucocoprinus birnbaumii.</title>
        <authorList>
            <person name="Buettner E."/>
        </authorList>
    </citation>
    <scope>NUCLEOTIDE SEQUENCE</scope>
    <source>
        <strain evidence="4">VT141</strain>
    </source>
</reference>
<accession>A0AAD5YX32</accession>
<keyword evidence="1" id="KW-0677">Repeat</keyword>
<evidence type="ECO:0000256" key="2">
    <source>
        <dbReference type="SAM" id="Coils"/>
    </source>
</evidence>
<proteinExistence type="predicted"/>
<sequence>MPSAQRLAQAPPRAIYTVKEPRNTTYSQTQGHFIQAERHHIDYTHSTIAAAGPTLQHTFSQPVTSVYGYGDPRQNNHILSRRPGTTKTYTPHGAAFNAGPHFSQSNNFPNAHGFVIENFYALDREGTQDHRKESENNKTTAEDRYKAIKSVEKYQRKRKAEEALMKLAAKATPGAMLDSAERGYIPRCDETTRESLRDRLTQWARNIDALEQCLLWLSGPAAVGKSAVAQSVAETMKEEELFGASFFFSRPNNLSDPDVVIPTLVYQLASLLPKYGLVVGQVFKDDPQIMNRSRRSQFRKFITEPFLPDLTVRPFTLLTYLSYQVLKLISHRPLLIVLDGLDECNSREAQCEFVDMISRFVHKDRRSRLRWMICSRPEPHLAATFGAIQATGILLQEKLDIGDHESRRDTLRILMNGFAEIRKGYPYLLNHSWPHGEHIHFIAEQASGHLGFVSFIIRFIGDKEYDNPARQLEVCLNFLKHASRNIDRNPLHTLDLLYTQILSEIPRDILADTLLVLGVFVIHNNAHLTANVLANFLELDQASFYGSLQRLHSVVWVPSPDNADRMPIRIYHASFSDYLKDQARSRQFRLDSEAVNLHVATRGLRWLSHFRKIPGGE</sequence>
<evidence type="ECO:0000256" key="1">
    <source>
        <dbReference type="ARBA" id="ARBA00022737"/>
    </source>
</evidence>
<dbReference type="PANTHER" id="PTHR10039:SF17">
    <property type="entry name" value="FUNGAL STAND N-TERMINAL GOODBYE DOMAIN-CONTAINING PROTEIN-RELATED"/>
    <property type="match status" value="1"/>
</dbReference>
<dbReference type="Pfam" id="PF24883">
    <property type="entry name" value="NPHP3_N"/>
    <property type="match status" value="1"/>
</dbReference>
<comment type="caution">
    <text evidence="4">The sequence shown here is derived from an EMBL/GenBank/DDBJ whole genome shotgun (WGS) entry which is preliminary data.</text>
</comment>
<dbReference type="EMBL" id="JANIEX010000286">
    <property type="protein sequence ID" value="KAJ3569468.1"/>
    <property type="molecule type" value="Genomic_DNA"/>
</dbReference>
<organism evidence="4 5">
    <name type="scientific">Leucocoprinus birnbaumii</name>
    <dbReference type="NCBI Taxonomy" id="56174"/>
    <lineage>
        <taxon>Eukaryota</taxon>
        <taxon>Fungi</taxon>
        <taxon>Dikarya</taxon>
        <taxon>Basidiomycota</taxon>
        <taxon>Agaricomycotina</taxon>
        <taxon>Agaricomycetes</taxon>
        <taxon>Agaricomycetidae</taxon>
        <taxon>Agaricales</taxon>
        <taxon>Agaricineae</taxon>
        <taxon>Agaricaceae</taxon>
        <taxon>Leucocoprinus</taxon>
    </lineage>
</organism>
<dbReference type="PANTHER" id="PTHR10039">
    <property type="entry name" value="AMELOGENIN"/>
    <property type="match status" value="1"/>
</dbReference>
<evidence type="ECO:0000313" key="5">
    <source>
        <dbReference type="Proteomes" id="UP001213000"/>
    </source>
</evidence>
<protein>
    <recommendedName>
        <fullName evidence="3">Nephrocystin 3-like N-terminal domain-containing protein</fullName>
    </recommendedName>
</protein>
<keyword evidence="5" id="KW-1185">Reference proteome</keyword>
<dbReference type="Gene3D" id="3.40.50.300">
    <property type="entry name" value="P-loop containing nucleotide triphosphate hydrolases"/>
    <property type="match status" value="1"/>
</dbReference>
<keyword evidence="2" id="KW-0175">Coiled coil</keyword>
<dbReference type="AlphaFoldDB" id="A0AAD5YX32"/>
<gene>
    <name evidence="4" type="ORF">NP233_g5030</name>
</gene>
<evidence type="ECO:0000313" key="4">
    <source>
        <dbReference type="EMBL" id="KAJ3569468.1"/>
    </source>
</evidence>
<dbReference type="Proteomes" id="UP001213000">
    <property type="component" value="Unassembled WGS sequence"/>
</dbReference>
<name>A0AAD5YX32_9AGAR</name>
<dbReference type="SUPFAM" id="SSF52540">
    <property type="entry name" value="P-loop containing nucleoside triphosphate hydrolases"/>
    <property type="match status" value="1"/>
</dbReference>
<feature type="domain" description="Nephrocystin 3-like N-terminal" evidence="3">
    <location>
        <begin position="200"/>
        <end position="376"/>
    </location>
</feature>
<evidence type="ECO:0000259" key="3">
    <source>
        <dbReference type="Pfam" id="PF24883"/>
    </source>
</evidence>
<feature type="coiled-coil region" evidence="2">
    <location>
        <begin position="151"/>
        <end position="213"/>
    </location>
</feature>
<dbReference type="InterPro" id="IPR056884">
    <property type="entry name" value="NPHP3-like_N"/>
</dbReference>